<dbReference type="EMBL" id="VMNF01000006">
    <property type="protein sequence ID" value="TXC05553.1"/>
    <property type="molecule type" value="Genomic_DNA"/>
</dbReference>
<proteinExistence type="predicted"/>
<name>A0A5C6T3X0_FUSOC</name>
<sequence>MIKSRRFAQAAWLGSQVETPWGILGWPVKLGRVDEQHEKIRTESVRYAKVVNLKIPWEISLRTRSKPPVARTHHQSTTDHGPTPGLGGHQGSGMMDPRHSSICKFKLKATAPIHQMPRQGRLNAPLPLKAGTIAISGSVFQEATEPKVGFDTSGYLTNRSSLMLVEEVVVEDVPRTYHAATSPPSRRSPFLSKEGSHIQVVQFLRSSRTLPVTYQYRGPVIVGVSGPPLHTAIISWASLGRLLWQGNLGADAINVYIDHRVRILPYNAPAVCPKYFNDLDQDTQASRKRVMADSPLRTPSVEPEQFLLPRHSASVLVKQLGMRQVQALSFVVSRLRLFCLDINFYHYEQRPWRISHSTAEKKPCVFRVKPSLRWTNPATAQRDA</sequence>
<protein>
    <submittedName>
        <fullName evidence="2">Uncharacterized protein</fullName>
    </submittedName>
</protein>
<evidence type="ECO:0000313" key="3">
    <source>
        <dbReference type="Proteomes" id="UP000321331"/>
    </source>
</evidence>
<feature type="region of interest" description="Disordered" evidence="1">
    <location>
        <begin position="64"/>
        <end position="97"/>
    </location>
</feature>
<organism evidence="2 3">
    <name type="scientific">Fusarium oxysporum f. sp. cubense</name>
    <dbReference type="NCBI Taxonomy" id="61366"/>
    <lineage>
        <taxon>Eukaryota</taxon>
        <taxon>Fungi</taxon>
        <taxon>Dikarya</taxon>
        <taxon>Ascomycota</taxon>
        <taxon>Pezizomycotina</taxon>
        <taxon>Sordariomycetes</taxon>
        <taxon>Hypocreomycetidae</taxon>
        <taxon>Hypocreales</taxon>
        <taxon>Nectriaceae</taxon>
        <taxon>Fusarium</taxon>
        <taxon>Fusarium oxysporum species complex</taxon>
    </lineage>
</organism>
<dbReference type="Proteomes" id="UP000321331">
    <property type="component" value="Unassembled WGS sequence"/>
</dbReference>
<comment type="caution">
    <text evidence="2">The sequence shown here is derived from an EMBL/GenBank/DDBJ whole genome shotgun (WGS) entry which is preliminary data.</text>
</comment>
<evidence type="ECO:0000313" key="2">
    <source>
        <dbReference type="EMBL" id="TXC05553.1"/>
    </source>
</evidence>
<gene>
    <name evidence="2" type="ORF">FocTR4_00009917</name>
</gene>
<accession>A0A5C6T3X0</accession>
<dbReference type="AlphaFoldDB" id="A0A5C6T3X0"/>
<reference evidence="2 3" key="1">
    <citation type="submission" date="2019-07" db="EMBL/GenBank/DDBJ databases">
        <title>The First High-Quality Draft Genome Sequence of the Causal Agent of the Current Panama Disease Epidemic.</title>
        <authorList>
            <person name="Warmington R.J."/>
            <person name="Kay W."/>
            <person name="Jeffries A."/>
            <person name="Bebber D."/>
            <person name="Moore K."/>
            <person name="Studholme D.J."/>
        </authorList>
    </citation>
    <scope>NUCLEOTIDE SEQUENCE [LARGE SCALE GENOMIC DNA]</scope>
    <source>
        <strain evidence="2 3">TR4</strain>
    </source>
</reference>
<evidence type="ECO:0000256" key="1">
    <source>
        <dbReference type="SAM" id="MobiDB-lite"/>
    </source>
</evidence>